<reference evidence="2" key="1">
    <citation type="submission" date="2015-11" db="EMBL/GenBank/DDBJ databases">
        <authorList>
            <person name="Holder M.E."/>
            <person name="Ajami N.J."/>
            <person name="Petrosino J.F."/>
        </authorList>
    </citation>
    <scope>NUCLEOTIDE SEQUENCE [LARGE SCALE GENOMIC DNA]</scope>
    <source>
        <strain evidence="2">F0113</strain>
    </source>
</reference>
<protein>
    <submittedName>
        <fullName evidence="1">Uncharacterized protein</fullName>
    </submittedName>
</protein>
<sequence length="105" mass="12325">MNRLIRQNIPQKADFKGITEARIRLVIEKLKTTAEKEKRICQAKRYDSRKNSLTLHLLMIAADSLNYENIRQKGNGFRYDSQKDRTFVIRTLCLLTNEGKVLFSH</sequence>
<gene>
    <name evidence="1" type="ORF">AS203_01290</name>
</gene>
<organism evidence="1 2">
    <name type="scientific">Hoylesella enoeca</name>
    <dbReference type="NCBI Taxonomy" id="76123"/>
    <lineage>
        <taxon>Bacteria</taxon>
        <taxon>Pseudomonadati</taxon>
        <taxon>Bacteroidota</taxon>
        <taxon>Bacteroidia</taxon>
        <taxon>Bacteroidales</taxon>
        <taxon>Prevotellaceae</taxon>
        <taxon>Hoylesella</taxon>
    </lineage>
</organism>
<dbReference type="Proteomes" id="UP000056252">
    <property type="component" value="Chromosome"/>
</dbReference>
<proteinExistence type="predicted"/>
<evidence type="ECO:0000313" key="1">
    <source>
        <dbReference type="EMBL" id="ALO47902.1"/>
    </source>
</evidence>
<dbReference type="EMBL" id="CP013195">
    <property type="protein sequence ID" value="ALO47902.1"/>
    <property type="molecule type" value="Genomic_DNA"/>
</dbReference>
<evidence type="ECO:0000313" key="2">
    <source>
        <dbReference type="Proteomes" id="UP000056252"/>
    </source>
</evidence>
<keyword evidence="2" id="KW-1185">Reference proteome</keyword>
<dbReference type="KEGG" id="peo:AS203_01290"/>
<name>A0A0S2KIF0_9BACT</name>
<accession>A0A0S2KIF0</accession>
<dbReference type="STRING" id="76123.AS203_01290"/>
<dbReference type="RefSeq" id="WP_025065106.1">
    <property type="nucleotide sequence ID" value="NZ_CP013195.1"/>
</dbReference>
<dbReference type="AlphaFoldDB" id="A0A0S2KIF0"/>